<reference evidence="1" key="1">
    <citation type="submission" date="2021-06" db="EMBL/GenBank/DDBJ databases">
        <authorList>
            <person name="Kallberg Y."/>
            <person name="Tangrot J."/>
            <person name="Rosling A."/>
        </authorList>
    </citation>
    <scope>NUCLEOTIDE SEQUENCE</scope>
    <source>
        <strain evidence="1">CL551</strain>
    </source>
</reference>
<proteinExistence type="predicted"/>
<dbReference type="Proteomes" id="UP000789342">
    <property type="component" value="Unassembled WGS sequence"/>
</dbReference>
<evidence type="ECO:0000313" key="2">
    <source>
        <dbReference type="Proteomes" id="UP000789342"/>
    </source>
</evidence>
<accession>A0A9N9NIG0</accession>
<keyword evidence="2" id="KW-1185">Reference proteome</keyword>
<gene>
    <name evidence="1" type="ORF">AMORRO_LOCUS14700</name>
</gene>
<feature type="non-terminal residue" evidence="1">
    <location>
        <position position="68"/>
    </location>
</feature>
<dbReference type="EMBL" id="CAJVPV010030469">
    <property type="protein sequence ID" value="CAG8740830.1"/>
    <property type="molecule type" value="Genomic_DNA"/>
</dbReference>
<feature type="non-terminal residue" evidence="1">
    <location>
        <position position="1"/>
    </location>
</feature>
<name>A0A9N9NIG0_9GLOM</name>
<comment type="caution">
    <text evidence="1">The sequence shown here is derived from an EMBL/GenBank/DDBJ whole genome shotgun (WGS) entry which is preliminary data.</text>
</comment>
<dbReference type="OrthoDB" id="2448101at2759"/>
<organism evidence="1 2">
    <name type="scientific">Acaulospora morrowiae</name>
    <dbReference type="NCBI Taxonomy" id="94023"/>
    <lineage>
        <taxon>Eukaryota</taxon>
        <taxon>Fungi</taxon>
        <taxon>Fungi incertae sedis</taxon>
        <taxon>Mucoromycota</taxon>
        <taxon>Glomeromycotina</taxon>
        <taxon>Glomeromycetes</taxon>
        <taxon>Diversisporales</taxon>
        <taxon>Acaulosporaceae</taxon>
        <taxon>Acaulospora</taxon>
    </lineage>
</organism>
<evidence type="ECO:0000313" key="1">
    <source>
        <dbReference type="EMBL" id="CAG8740830.1"/>
    </source>
</evidence>
<sequence length="68" mass="7966">PGPGFEYFLNTPYQSWDALKYHEAWKNSNLGLDKSLVTILLKAQLRKIKKKGTEKEKENAIRLENQFK</sequence>
<dbReference type="AlphaFoldDB" id="A0A9N9NIG0"/>
<protein>
    <submittedName>
        <fullName evidence="1">3071_t:CDS:1</fullName>
    </submittedName>
</protein>